<dbReference type="GeneID" id="85314066"/>
<dbReference type="AlphaFoldDB" id="A0AAJ0FJV4"/>
<gene>
    <name evidence="3" type="ORF">QBC33DRAFT_576088</name>
</gene>
<dbReference type="InterPro" id="IPR056451">
    <property type="entry name" value="Znf_Tbcl_Rhp7"/>
</dbReference>
<organism evidence="3 4">
    <name type="scientific">Phialemonium atrogriseum</name>
    <dbReference type="NCBI Taxonomy" id="1093897"/>
    <lineage>
        <taxon>Eukaryota</taxon>
        <taxon>Fungi</taxon>
        <taxon>Dikarya</taxon>
        <taxon>Ascomycota</taxon>
        <taxon>Pezizomycotina</taxon>
        <taxon>Sordariomycetes</taxon>
        <taxon>Sordariomycetidae</taxon>
        <taxon>Cephalothecales</taxon>
        <taxon>Cephalothecaceae</taxon>
        <taxon>Phialemonium</taxon>
    </lineage>
</organism>
<sequence>MGPQSALTDFLASHNISARQIRQDAEARRRAAQQNGQDGQAEQNGSASTPAAQDPATASGPASSSPSDSAPTTTNEELAQGAKRKKEQAKAIEKIKANKKFKRRKRDSDDEDDVALAIYEERASALPGQMDNCALCRKRFTVTPYSRAGPDGGLLCNPCGKELDKEKFGAEKSKRLRGRAGGRRKMQSNILDGTYRPGAKSLMALCIKTLASNIELAEELGDLAPTVIDKIARELSRRRLLDSKTIDLFLQPSADTLSVYDGAKLREDDLIRVFQMVPGIKNLKIRNAIQFKDAVVEYLLSRHIDLEQLHLHGANLVTETMWRKFLEAKGSSLKSLRVYYTDKHFGDETLSLLPKHCPSLQRLKVQHNQEVTAAGVKEIGNLSGLEHLGLDLQNKVHPDVFVQVLDKIGRGLQTLSLSRVPTADNTVLDAIHAKCRSLQKLRITDSEVMTDEGFVRLFKDWENQGLIFLDLQKCRHIDAREAQEQENPENIGLCSNGFKALMTHSGKTLKHLNLHACRHISRQAFEEVFGSEKRYPLLTNLEVSFCEQVTDFIVGSIFRSCPNLKNLNVFGCMKVRDVKVPRGKILVGVPNAVGMVIDGDA</sequence>
<feature type="compositionally biased region" description="Low complexity" evidence="1">
    <location>
        <begin position="32"/>
        <end position="44"/>
    </location>
</feature>
<dbReference type="InterPro" id="IPR032675">
    <property type="entry name" value="LRR_dom_sf"/>
</dbReference>
<dbReference type="InterPro" id="IPR006553">
    <property type="entry name" value="Leu-rich_rpt_Cys-con_subtyp"/>
</dbReference>
<dbReference type="Pfam" id="PF13516">
    <property type="entry name" value="LRR_6"/>
    <property type="match status" value="1"/>
</dbReference>
<dbReference type="Gene3D" id="3.80.10.10">
    <property type="entry name" value="Ribonuclease Inhibitor"/>
    <property type="match status" value="2"/>
</dbReference>
<dbReference type="InterPro" id="IPR001611">
    <property type="entry name" value="Leu-rich_rpt"/>
</dbReference>
<dbReference type="RefSeq" id="XP_060286565.1">
    <property type="nucleotide sequence ID" value="XM_060430879.1"/>
</dbReference>
<dbReference type="Pfam" id="PF23550">
    <property type="entry name" value="zf_Tbcl_Rhp7"/>
    <property type="match status" value="1"/>
</dbReference>
<dbReference type="FunFam" id="3.80.10.10:FF:000632">
    <property type="entry name" value="DNA repair protein Rad7, protein"/>
    <property type="match status" value="1"/>
</dbReference>
<dbReference type="SUPFAM" id="SSF52047">
    <property type="entry name" value="RNI-like"/>
    <property type="match status" value="1"/>
</dbReference>
<evidence type="ECO:0000256" key="1">
    <source>
        <dbReference type="SAM" id="MobiDB-lite"/>
    </source>
</evidence>
<feature type="domain" description="DNA repair protein rhp7 treble clef" evidence="2">
    <location>
        <begin position="127"/>
        <end position="165"/>
    </location>
</feature>
<dbReference type="FunFam" id="3.80.10.10:FF:000601">
    <property type="entry name" value="DNA repair protein Rad7, protein"/>
    <property type="match status" value="1"/>
</dbReference>
<name>A0AAJ0FJV4_9PEZI</name>
<feature type="region of interest" description="Disordered" evidence="1">
    <location>
        <begin position="19"/>
        <end position="111"/>
    </location>
</feature>
<dbReference type="GO" id="GO:0019005">
    <property type="term" value="C:SCF ubiquitin ligase complex"/>
    <property type="evidence" value="ECO:0007669"/>
    <property type="project" value="TreeGrafter"/>
</dbReference>
<proteinExistence type="predicted"/>
<evidence type="ECO:0000259" key="2">
    <source>
        <dbReference type="Pfam" id="PF23550"/>
    </source>
</evidence>
<dbReference type="GO" id="GO:0031146">
    <property type="term" value="P:SCF-dependent proteasomal ubiquitin-dependent protein catabolic process"/>
    <property type="evidence" value="ECO:0007669"/>
    <property type="project" value="TreeGrafter"/>
</dbReference>
<evidence type="ECO:0000313" key="4">
    <source>
        <dbReference type="Proteomes" id="UP001244011"/>
    </source>
</evidence>
<dbReference type="SMART" id="SM00367">
    <property type="entry name" value="LRR_CC"/>
    <property type="match status" value="4"/>
</dbReference>
<reference evidence="3" key="1">
    <citation type="submission" date="2023-06" db="EMBL/GenBank/DDBJ databases">
        <title>Genome-scale phylogeny and comparative genomics of the fungal order Sordariales.</title>
        <authorList>
            <consortium name="Lawrence Berkeley National Laboratory"/>
            <person name="Hensen N."/>
            <person name="Bonometti L."/>
            <person name="Westerberg I."/>
            <person name="Brannstrom I.O."/>
            <person name="Guillou S."/>
            <person name="Cros-Aarteil S."/>
            <person name="Calhoun S."/>
            <person name="Haridas S."/>
            <person name="Kuo A."/>
            <person name="Mondo S."/>
            <person name="Pangilinan J."/>
            <person name="Riley R."/>
            <person name="Labutti K."/>
            <person name="Andreopoulos B."/>
            <person name="Lipzen A."/>
            <person name="Chen C."/>
            <person name="Yanf M."/>
            <person name="Daum C."/>
            <person name="Ng V."/>
            <person name="Clum A."/>
            <person name="Steindorff A."/>
            <person name="Ohm R."/>
            <person name="Martin F."/>
            <person name="Silar P."/>
            <person name="Natvig D."/>
            <person name="Lalanne C."/>
            <person name="Gautier V."/>
            <person name="Ament-Velasquez S.L."/>
            <person name="Kruys A."/>
            <person name="Hutchinson M.I."/>
            <person name="Powell A.J."/>
            <person name="Barry K."/>
            <person name="Miller A.N."/>
            <person name="Grigoriev I.V."/>
            <person name="Debuchy R."/>
            <person name="Gladieux P."/>
            <person name="Thoren M.H."/>
            <person name="Johannesson H."/>
        </authorList>
    </citation>
    <scope>NUCLEOTIDE SEQUENCE</scope>
    <source>
        <strain evidence="3">8032-3</strain>
    </source>
</reference>
<keyword evidence="4" id="KW-1185">Reference proteome</keyword>
<dbReference type="PANTHER" id="PTHR13318">
    <property type="entry name" value="PARTNER OF PAIRED, ISOFORM B-RELATED"/>
    <property type="match status" value="1"/>
</dbReference>
<evidence type="ECO:0000313" key="3">
    <source>
        <dbReference type="EMBL" id="KAK1770352.1"/>
    </source>
</evidence>
<dbReference type="Proteomes" id="UP001244011">
    <property type="component" value="Unassembled WGS sequence"/>
</dbReference>
<dbReference type="EMBL" id="MU839000">
    <property type="protein sequence ID" value="KAK1770352.1"/>
    <property type="molecule type" value="Genomic_DNA"/>
</dbReference>
<comment type="caution">
    <text evidence="3">The sequence shown here is derived from an EMBL/GenBank/DDBJ whole genome shotgun (WGS) entry which is preliminary data.</text>
</comment>
<dbReference type="PANTHER" id="PTHR13318:SF190">
    <property type="entry name" value="PARTNER OF PAIRED, ISOFORM B"/>
    <property type="match status" value="1"/>
</dbReference>
<accession>A0AAJ0FJV4</accession>
<feature type="compositionally biased region" description="Low complexity" evidence="1">
    <location>
        <begin position="55"/>
        <end position="74"/>
    </location>
</feature>
<protein>
    <submittedName>
        <fullName evidence="3">DNA repair protein rhp7</fullName>
    </submittedName>
</protein>